<evidence type="ECO:0000256" key="1">
    <source>
        <dbReference type="SAM" id="MobiDB-lite"/>
    </source>
</evidence>
<dbReference type="EMBL" id="KQ435850">
    <property type="protein sequence ID" value="KOX70917.1"/>
    <property type="molecule type" value="Genomic_DNA"/>
</dbReference>
<proteinExistence type="predicted"/>
<feature type="region of interest" description="Disordered" evidence="1">
    <location>
        <begin position="894"/>
        <end position="915"/>
    </location>
</feature>
<organism evidence="2 3">
    <name type="scientific">Melipona quadrifasciata</name>
    <dbReference type="NCBI Taxonomy" id="166423"/>
    <lineage>
        <taxon>Eukaryota</taxon>
        <taxon>Metazoa</taxon>
        <taxon>Ecdysozoa</taxon>
        <taxon>Arthropoda</taxon>
        <taxon>Hexapoda</taxon>
        <taxon>Insecta</taxon>
        <taxon>Pterygota</taxon>
        <taxon>Neoptera</taxon>
        <taxon>Endopterygota</taxon>
        <taxon>Hymenoptera</taxon>
        <taxon>Apocrita</taxon>
        <taxon>Aculeata</taxon>
        <taxon>Apoidea</taxon>
        <taxon>Anthophila</taxon>
        <taxon>Apidae</taxon>
        <taxon>Melipona</taxon>
    </lineage>
</organism>
<feature type="region of interest" description="Disordered" evidence="1">
    <location>
        <begin position="43"/>
        <end position="65"/>
    </location>
</feature>
<feature type="compositionally biased region" description="Basic and acidic residues" evidence="1">
    <location>
        <begin position="167"/>
        <end position="177"/>
    </location>
</feature>
<dbReference type="AlphaFoldDB" id="A0A0M8ZU05"/>
<evidence type="ECO:0000313" key="3">
    <source>
        <dbReference type="Proteomes" id="UP000053105"/>
    </source>
</evidence>
<dbReference type="Proteomes" id="UP000053105">
    <property type="component" value="Unassembled WGS sequence"/>
</dbReference>
<feature type="compositionally biased region" description="Gly residues" evidence="1">
    <location>
        <begin position="43"/>
        <end position="63"/>
    </location>
</feature>
<gene>
    <name evidence="2" type="ORF">WN51_03346</name>
</gene>
<keyword evidence="3" id="KW-1185">Reference proteome</keyword>
<name>A0A0M8ZU05_9HYME</name>
<feature type="region of interest" description="Disordered" evidence="1">
    <location>
        <begin position="345"/>
        <end position="433"/>
    </location>
</feature>
<evidence type="ECO:0000313" key="2">
    <source>
        <dbReference type="EMBL" id="KOX70917.1"/>
    </source>
</evidence>
<reference evidence="2 3" key="1">
    <citation type="submission" date="2015-07" db="EMBL/GenBank/DDBJ databases">
        <title>The genome of Melipona quadrifasciata.</title>
        <authorList>
            <person name="Pan H."/>
            <person name="Kapheim K."/>
        </authorList>
    </citation>
    <scope>NUCLEOTIDE SEQUENCE [LARGE SCALE GENOMIC DNA]</scope>
    <source>
        <strain evidence="2">0111107301</strain>
        <tissue evidence="2">Whole body</tissue>
    </source>
</reference>
<accession>A0A0M8ZU05</accession>
<feature type="region of interest" description="Disordered" evidence="1">
    <location>
        <begin position="167"/>
        <end position="192"/>
    </location>
</feature>
<feature type="compositionally biased region" description="Low complexity" evidence="1">
    <location>
        <begin position="346"/>
        <end position="369"/>
    </location>
</feature>
<sequence>MIKRNVKISNKDPFGLNALSLLVSNHGVLGSIQGAFGGYSGGGGGHGSHGSHGSHGGHGGHGSQGIPLADFECESVLFDWQRVKEVENNDRSNSTTAKRTANYPWKIFRTGIHGGQGGTGGYEVHETIEEDTNYSWHGITAGLGTFSGSRPTSAHISVQNKIAPKDDERPIKYHDDPPIQNKIAPSTANELDYKDDPPLENKIAPKSNRISIPQLSQSLRIGLITNLVIARLNDSYVSQQLPFIQLTDGGIRFNFAGYHAQAGLGNLPGSGGLHASFGTPWGGHASAGGGLYARAGLGDGRHEATAGLGGVLDGSGSGPLVRGGLYAGATTAGYNVRVTAGVPDVGIPNSGPNSGPNNGPNNGPSNRPNDGNRKDDKDGDDGEKPEVGRSNIQVIARSGNKKEKVLQTVAVPAESPEAAKQLDSSPNKETHQVPSVEALSVVELAPALSNDVKEDEQIGNPRRERFLRTLRRRLWEPRKQVVEPQDVADTNAQNVQKRQTIYYSDPSPSRRPPVAVRTNSGLFDDIFEKRDVLADFAYETEEASESVSSLSKRSIPSDSINNLTNIIEPLRDQLSNMTLGELIEILENFISNSTNSTSSEAVQNLITGILELPILGNIISVGAALAGLPINIVAVAVAIITRVIAILPPPMPILPMPIPPMPIPPIPQDLCGITMRRIVGGRRMLRFCILMVVCRFDSTIGVPAEQPTRFTLNTGDTSTKNVATAFNYAPGQEDLLGSVTDAIRIGTGRFVNSVTLARNIIANQAQALASETQNNVAAVEVQKSVTLNYGPISSETTQYPPVTNVRPNSRETVRLENETAQSFFEKPVSKPAASILESILSPTPLVDGLKEEEKYGNSGDKFIGIGRTLVNGFETFSNLLNAIVDDHAGHLSEQLEESDDEANGAHHVKPGDQPHLNGRGAAFLVPKLLVPFLKVETTAVPFPMYAAGVRHSIFRRPRVDSEPVGVISHAAAMELKFVYLM</sequence>
<protein>
    <submittedName>
        <fullName evidence="2">Uncharacterized protein</fullName>
    </submittedName>
</protein>
<dbReference type="OrthoDB" id="6616542at2759"/>
<feature type="compositionally biased region" description="Basic and acidic residues" evidence="1">
    <location>
        <begin position="370"/>
        <end position="387"/>
    </location>
</feature>